<dbReference type="EMBL" id="MN072397">
    <property type="protein sequence ID" value="QTF76113.1"/>
    <property type="molecule type" value="Genomic_DNA"/>
</dbReference>
<feature type="transmembrane region" description="Helical" evidence="1">
    <location>
        <begin position="139"/>
        <end position="158"/>
    </location>
</feature>
<keyword evidence="3" id="KW-0496">Mitochondrion</keyword>
<sequence>MHKMLLIFLLMFITINMVTETFPMMLGFYVLSQAFLYSILMSSLILYSWFSYLLFIIMLGGLLILFIYVISTINDEITNYKSSKMFLVFLSLIMLLLSLYSKNSIMILNNTSTLNKYSNMEMLNFIYLLPLMSVTNSKITIYMFLYLFLTMIVVVWTVDVNKSSMRYF</sequence>
<name>A0A8A5L5L2_9NEOP</name>
<dbReference type="AlphaFoldDB" id="A0A8A5L5L2"/>
<feature type="chain" id="PRO_5033005748" evidence="2">
    <location>
        <begin position="22"/>
        <end position="168"/>
    </location>
</feature>
<reference evidence="3" key="1">
    <citation type="journal article" name="Sci. Rep.">
        <title>Rearrangement and evolution of mitochondrial genomes in Thysanoptera (Insecta).</title>
        <authorList>
            <person name="Tyagi K."/>
            <person name="Chakraborty R."/>
            <person name="Cameron S.L."/>
            <person name="Sweet A.D."/>
            <person name="Chandra K."/>
            <person name="Kumar V."/>
        </authorList>
    </citation>
    <scope>NUCLEOTIDE SEQUENCE</scope>
</reference>
<keyword evidence="1" id="KW-0812">Transmembrane</keyword>
<keyword evidence="2" id="KW-0732">Signal</keyword>
<proteinExistence type="predicted"/>
<evidence type="ECO:0000256" key="1">
    <source>
        <dbReference type="SAM" id="Phobius"/>
    </source>
</evidence>
<organism evidence="3">
    <name type="scientific">Holarthrothrips indicus</name>
    <dbReference type="NCBI Taxonomy" id="1965675"/>
    <lineage>
        <taxon>Eukaryota</taxon>
        <taxon>Metazoa</taxon>
        <taxon>Ecdysozoa</taxon>
        <taxon>Arthropoda</taxon>
        <taxon>Hexapoda</taxon>
        <taxon>Insecta</taxon>
        <taxon>Pterygota</taxon>
        <taxon>Neoptera</taxon>
        <taxon>Paraneoptera</taxon>
        <taxon>Thysanoptera</taxon>
        <taxon>Terebrantia</taxon>
        <taxon>Aeolothripoidea</taxon>
        <taxon>Stenurothripidae</taxon>
        <taxon>Holarthrothrips</taxon>
    </lineage>
</organism>
<keyword evidence="1" id="KW-0472">Membrane</keyword>
<accession>A0A8A5L5L2</accession>
<evidence type="ECO:0000313" key="3">
    <source>
        <dbReference type="EMBL" id="QTF76113.1"/>
    </source>
</evidence>
<protein>
    <submittedName>
        <fullName evidence="3">NADH dehydrogenase subunit 6</fullName>
    </submittedName>
</protein>
<feature type="transmembrane region" description="Helical" evidence="1">
    <location>
        <begin position="47"/>
        <end position="70"/>
    </location>
</feature>
<feature type="transmembrane region" description="Helical" evidence="1">
    <location>
        <begin position="82"/>
        <end position="100"/>
    </location>
</feature>
<geneLocation type="mitochondrion" evidence="3"/>
<keyword evidence="1" id="KW-1133">Transmembrane helix</keyword>
<gene>
    <name evidence="3" type="primary">nad6</name>
</gene>
<evidence type="ECO:0000256" key="2">
    <source>
        <dbReference type="SAM" id="SignalP"/>
    </source>
</evidence>
<feature type="signal peptide" evidence="2">
    <location>
        <begin position="1"/>
        <end position="21"/>
    </location>
</feature>